<reference evidence="3 6" key="2">
    <citation type="submission" date="2018-05" db="EMBL/GenBank/DDBJ databases">
        <title>Genomic Encyclopedia of Type Strains, Phase IV (KMG-IV): sequencing the most valuable type-strain genomes for metagenomic binning, comparative biology and taxonomic classification.</title>
        <authorList>
            <person name="Goeker M."/>
        </authorList>
    </citation>
    <scope>NUCLEOTIDE SEQUENCE [LARGE SCALE GENOMIC DNA]</scope>
    <source>
        <strain evidence="3 6">DSM 28816</strain>
    </source>
</reference>
<dbReference type="Proteomes" id="UP000247523">
    <property type="component" value="Unassembled WGS sequence"/>
</dbReference>
<evidence type="ECO:0000256" key="1">
    <source>
        <dbReference type="SAM" id="Phobius"/>
    </source>
</evidence>
<keyword evidence="5" id="KW-1185">Reference proteome</keyword>
<dbReference type="OrthoDB" id="2249781at2"/>
<organism evidence="3 6">
    <name type="scientific">Lachnotalea glycerini</name>
    <dbReference type="NCBI Taxonomy" id="1763509"/>
    <lineage>
        <taxon>Bacteria</taxon>
        <taxon>Bacillati</taxon>
        <taxon>Bacillota</taxon>
        <taxon>Clostridia</taxon>
        <taxon>Lachnospirales</taxon>
        <taxon>Lachnospiraceae</taxon>
        <taxon>Lachnotalea</taxon>
    </lineage>
</organism>
<reference evidence="4" key="3">
    <citation type="submission" date="2018-07" db="EMBL/GenBank/DDBJ databases">
        <authorList>
            <person name="Quirk P.G."/>
            <person name="Krulwich T.A."/>
        </authorList>
    </citation>
    <scope>NUCLEOTIDE SEQUENCE</scope>
    <source>
        <strain evidence="4">CCRI-19302</strain>
    </source>
</reference>
<gene>
    <name evidence="3" type="ORF">C8E03_105213</name>
    <name evidence="4" type="ORF">CG710_019140</name>
</gene>
<evidence type="ECO:0000259" key="2">
    <source>
        <dbReference type="Pfam" id="PF22570"/>
    </source>
</evidence>
<evidence type="ECO:0000313" key="3">
    <source>
        <dbReference type="EMBL" id="PXV90303.1"/>
    </source>
</evidence>
<dbReference type="Pfam" id="PF22570">
    <property type="entry name" value="LiaF-TM"/>
    <property type="match status" value="1"/>
</dbReference>
<dbReference type="InterPro" id="IPR054331">
    <property type="entry name" value="LiaF_TM"/>
</dbReference>
<sequence length="230" mass="25567">MKRDKVFWGLFFILAGLFMIVSRLGYFAELNVFSLVISVFLVACMIKSVRYLNFSGILFPIAFLCIIYAEPLGITEITPWPVLGAALFGSIGLSIIFHNKCHFVHSKKEEIFSEIIDQEDKSSFNFETTFGSSIKYVNSEDFHQSVLSCSFGAMKVYFDNAVIQNGSAIIKLNVSFAGVELYIPKSWNVINKADVSFGAIEEKNRNQSTGVPSVTLIGSSNFAGITIIYV</sequence>
<comment type="caution">
    <text evidence="3">The sequence shown here is derived from an EMBL/GenBank/DDBJ whole genome shotgun (WGS) entry which is preliminary data.</text>
</comment>
<dbReference type="Proteomes" id="UP000216411">
    <property type="component" value="Unassembled WGS sequence"/>
</dbReference>
<feature type="domain" description="LiaF transmembrane" evidence="2">
    <location>
        <begin position="7"/>
        <end position="100"/>
    </location>
</feature>
<protein>
    <recommendedName>
        <fullName evidence="2">LiaF transmembrane domain-containing protein</fullName>
    </recommendedName>
</protein>
<accession>A0A255IH16</accession>
<feature type="transmembrane region" description="Helical" evidence="1">
    <location>
        <begin position="7"/>
        <end position="26"/>
    </location>
</feature>
<keyword evidence="1" id="KW-0812">Transmembrane</keyword>
<keyword evidence="1" id="KW-0472">Membrane</keyword>
<dbReference type="RefSeq" id="WP_094377833.1">
    <property type="nucleotide sequence ID" value="NZ_NOKA02000077.1"/>
</dbReference>
<evidence type="ECO:0000313" key="6">
    <source>
        <dbReference type="Proteomes" id="UP000247523"/>
    </source>
</evidence>
<dbReference type="EMBL" id="QICS01000005">
    <property type="protein sequence ID" value="PXV90303.1"/>
    <property type="molecule type" value="Genomic_DNA"/>
</dbReference>
<feature type="transmembrane region" description="Helical" evidence="1">
    <location>
        <begin position="56"/>
        <end position="74"/>
    </location>
</feature>
<evidence type="ECO:0000313" key="5">
    <source>
        <dbReference type="Proteomes" id="UP000216411"/>
    </source>
</evidence>
<proteinExistence type="predicted"/>
<dbReference type="AlphaFoldDB" id="A0A255IH16"/>
<feature type="transmembrane region" description="Helical" evidence="1">
    <location>
        <begin position="32"/>
        <end position="49"/>
    </location>
</feature>
<reference evidence="4 5" key="1">
    <citation type="journal article" date="2017" name="Genome Announc.">
        <title>Draft Genome Sequence of a Sporulating and Motile Strain of Lachnotalea glycerini Isolated from Water in Quebec City, Canada.</title>
        <authorList>
            <person name="Maheux A.F."/>
            <person name="Boudreau D.K."/>
            <person name="Berube E."/>
            <person name="Boissinot M."/>
            <person name="Raymond F."/>
            <person name="Brodeur S."/>
            <person name="Corbeil J."/>
            <person name="Isabel S."/>
            <person name="Omar R.F."/>
            <person name="Bergeron M.G."/>
        </authorList>
    </citation>
    <scope>NUCLEOTIDE SEQUENCE [LARGE SCALE GENOMIC DNA]</scope>
    <source>
        <strain evidence="4 5">CCRI-19302</strain>
    </source>
</reference>
<name>A0A255IH16_9FIRM</name>
<dbReference type="EMBL" id="NOKA02000077">
    <property type="protein sequence ID" value="RDY28837.1"/>
    <property type="molecule type" value="Genomic_DNA"/>
</dbReference>
<evidence type="ECO:0000313" key="4">
    <source>
        <dbReference type="EMBL" id="RDY28837.1"/>
    </source>
</evidence>
<feature type="transmembrane region" description="Helical" evidence="1">
    <location>
        <begin position="80"/>
        <end position="98"/>
    </location>
</feature>
<keyword evidence="1" id="KW-1133">Transmembrane helix</keyword>